<keyword evidence="3" id="KW-1185">Reference proteome</keyword>
<protein>
    <submittedName>
        <fullName evidence="2">Uncharacterized protein</fullName>
    </submittedName>
</protein>
<name>A0A1H8V5Q1_9SPHI</name>
<dbReference type="PROSITE" id="PS51257">
    <property type="entry name" value="PROKAR_LIPOPROTEIN"/>
    <property type="match status" value="1"/>
</dbReference>
<evidence type="ECO:0000313" key="2">
    <source>
        <dbReference type="EMBL" id="SEP10078.1"/>
    </source>
</evidence>
<dbReference type="AlphaFoldDB" id="A0A1H8V5Q1"/>
<evidence type="ECO:0000313" key="3">
    <source>
        <dbReference type="Proteomes" id="UP000198942"/>
    </source>
</evidence>
<evidence type="ECO:0000256" key="1">
    <source>
        <dbReference type="SAM" id="SignalP"/>
    </source>
</evidence>
<dbReference type="STRING" id="551995.SAMN05192574_12223"/>
<dbReference type="RefSeq" id="WP_091222624.1">
    <property type="nucleotide sequence ID" value="NZ_FOCL01000022.1"/>
</dbReference>
<dbReference type="OrthoDB" id="1003359at2"/>
<accession>A0A1H8V5Q1</accession>
<gene>
    <name evidence="2" type="ORF">SAMN05192574_12223</name>
</gene>
<proteinExistence type="predicted"/>
<organism evidence="2 3">
    <name type="scientific">Mucilaginibacter gossypiicola</name>
    <dbReference type="NCBI Taxonomy" id="551995"/>
    <lineage>
        <taxon>Bacteria</taxon>
        <taxon>Pseudomonadati</taxon>
        <taxon>Bacteroidota</taxon>
        <taxon>Sphingobacteriia</taxon>
        <taxon>Sphingobacteriales</taxon>
        <taxon>Sphingobacteriaceae</taxon>
        <taxon>Mucilaginibacter</taxon>
    </lineage>
</organism>
<sequence>MKKTTIKLSLLILLLTACLKPATAQTKAEVFDKKTPITWLGMDFSQMKFIGSEAAYRGEVINAEFVGKYIPAWANFFIIEPKKYNPAKAVHRDSVHFAMNVTEKINNALTKNFFDTNPNDFKVLTEKDIDALVKNYDFMGNKGIGMLLIVEGMDKGRKEAGAWVTFVNMNDKTVLYTIFRTGKSFGFGFKNYWAHPWYVILKDFGSDFDLFKKY</sequence>
<feature type="chain" id="PRO_5011554237" evidence="1">
    <location>
        <begin position="25"/>
        <end position="214"/>
    </location>
</feature>
<dbReference type="EMBL" id="FOCL01000022">
    <property type="protein sequence ID" value="SEP10078.1"/>
    <property type="molecule type" value="Genomic_DNA"/>
</dbReference>
<feature type="signal peptide" evidence="1">
    <location>
        <begin position="1"/>
        <end position="24"/>
    </location>
</feature>
<dbReference type="Proteomes" id="UP000198942">
    <property type="component" value="Unassembled WGS sequence"/>
</dbReference>
<keyword evidence="1" id="KW-0732">Signal</keyword>
<reference evidence="3" key="1">
    <citation type="submission" date="2016-10" db="EMBL/GenBank/DDBJ databases">
        <authorList>
            <person name="Varghese N."/>
            <person name="Submissions S."/>
        </authorList>
    </citation>
    <scope>NUCLEOTIDE SEQUENCE [LARGE SCALE GENOMIC DNA]</scope>
    <source>
        <strain evidence="3">Gh-48</strain>
    </source>
</reference>